<gene>
    <name evidence="1" type="ORF">S01H1_69401</name>
</gene>
<proteinExistence type="predicted"/>
<evidence type="ECO:0000313" key="1">
    <source>
        <dbReference type="EMBL" id="GAG39638.1"/>
    </source>
</evidence>
<dbReference type="AlphaFoldDB" id="X0XSM0"/>
<sequence>LGLPKISDRLAEVARPLLDDAEGEEAERKSIALAAFGWNLAVLPEEEREKELSEIAGKLALDDPADRSILRDILVRMIARKNSLFPDDNRLIASYDLSYRDGNLHLLVASIVSSGRKAVQTDAPQEE</sequence>
<reference evidence="1" key="1">
    <citation type="journal article" date="2014" name="Front. Microbiol.">
        <title>High frequency of phylogenetically diverse reductive dehalogenase-homologous genes in deep subseafloor sedimentary metagenomes.</title>
        <authorList>
            <person name="Kawai M."/>
            <person name="Futagami T."/>
            <person name="Toyoda A."/>
            <person name="Takaki Y."/>
            <person name="Nishi S."/>
            <person name="Hori S."/>
            <person name="Arai W."/>
            <person name="Tsubouchi T."/>
            <person name="Morono Y."/>
            <person name="Uchiyama I."/>
            <person name="Ito T."/>
            <person name="Fujiyama A."/>
            <person name="Inagaki F."/>
            <person name="Takami H."/>
        </authorList>
    </citation>
    <scope>NUCLEOTIDE SEQUENCE</scope>
    <source>
        <strain evidence="1">Expedition CK06-06</strain>
    </source>
</reference>
<comment type="caution">
    <text evidence="1">The sequence shown here is derived from an EMBL/GenBank/DDBJ whole genome shotgun (WGS) entry which is preliminary data.</text>
</comment>
<organism evidence="1">
    <name type="scientific">marine sediment metagenome</name>
    <dbReference type="NCBI Taxonomy" id="412755"/>
    <lineage>
        <taxon>unclassified sequences</taxon>
        <taxon>metagenomes</taxon>
        <taxon>ecological metagenomes</taxon>
    </lineage>
</organism>
<accession>X0XSM0</accession>
<dbReference type="EMBL" id="BARS01046079">
    <property type="protein sequence ID" value="GAG39638.1"/>
    <property type="molecule type" value="Genomic_DNA"/>
</dbReference>
<feature type="non-terminal residue" evidence="1">
    <location>
        <position position="1"/>
    </location>
</feature>
<protein>
    <submittedName>
        <fullName evidence="1">Uncharacterized protein</fullName>
    </submittedName>
</protein>
<name>X0XSM0_9ZZZZ</name>